<keyword evidence="2" id="KW-1185">Reference proteome</keyword>
<reference evidence="1 2" key="1">
    <citation type="submission" date="2019-04" db="EMBL/GenBank/DDBJ databases">
        <authorList>
            <person name="Van Vliet M D."/>
        </authorList>
    </citation>
    <scope>NUCLEOTIDE SEQUENCE [LARGE SCALE GENOMIC DNA]</scope>
    <source>
        <strain evidence="1 2">F21</strain>
    </source>
</reference>
<accession>A0A6C2UL32</accession>
<name>A0A6C2UL32_9BACT</name>
<gene>
    <name evidence="1" type="ORF">SCARR_02064</name>
</gene>
<evidence type="ECO:0000313" key="2">
    <source>
        <dbReference type="Proteomes" id="UP000346198"/>
    </source>
</evidence>
<proteinExistence type="predicted"/>
<organism evidence="1 2">
    <name type="scientific">Pontiella sulfatireligans</name>
    <dbReference type="NCBI Taxonomy" id="2750658"/>
    <lineage>
        <taxon>Bacteria</taxon>
        <taxon>Pseudomonadati</taxon>
        <taxon>Kiritimatiellota</taxon>
        <taxon>Kiritimatiellia</taxon>
        <taxon>Kiritimatiellales</taxon>
        <taxon>Pontiellaceae</taxon>
        <taxon>Pontiella</taxon>
    </lineage>
</organism>
<dbReference type="EMBL" id="CAAHFH010000001">
    <property type="protein sequence ID" value="VGO20004.1"/>
    <property type="molecule type" value="Genomic_DNA"/>
</dbReference>
<dbReference type="Pfam" id="PF05258">
    <property type="entry name" value="DciA"/>
    <property type="match status" value="1"/>
</dbReference>
<dbReference type="InterPro" id="IPR007922">
    <property type="entry name" value="DciA-like"/>
</dbReference>
<sequence>MPVMEQPRNSRMNRDRWDMDKVRFHLSKPPAPNRKIRSLGDILVDVVSGLDQPVQENVRVLRDAWPKLVGEQIAKHSEPGFIKDFTLHVFVDLPGWMPELERVKRLLLQKLQSSYRELRIRRLNLILKHK</sequence>
<dbReference type="AlphaFoldDB" id="A0A6C2UL32"/>
<evidence type="ECO:0008006" key="3">
    <source>
        <dbReference type="Google" id="ProtNLM"/>
    </source>
</evidence>
<dbReference type="Proteomes" id="UP000346198">
    <property type="component" value="Unassembled WGS sequence"/>
</dbReference>
<protein>
    <recommendedName>
        <fullName evidence="3">DUF721 domain-containing protein</fullName>
    </recommendedName>
</protein>
<evidence type="ECO:0000313" key="1">
    <source>
        <dbReference type="EMBL" id="VGO20004.1"/>
    </source>
</evidence>